<feature type="transmembrane region" description="Helical" evidence="1">
    <location>
        <begin position="161"/>
        <end position="184"/>
    </location>
</feature>
<dbReference type="GO" id="GO:0005548">
    <property type="term" value="F:phospholipid transporter activity"/>
    <property type="evidence" value="ECO:0007669"/>
    <property type="project" value="TreeGrafter"/>
</dbReference>
<gene>
    <name evidence="2" type="ORF">AU255_10045</name>
</gene>
<feature type="transmembrane region" description="Helical" evidence="1">
    <location>
        <begin position="240"/>
        <end position="257"/>
    </location>
</feature>
<evidence type="ECO:0000256" key="1">
    <source>
        <dbReference type="SAM" id="Phobius"/>
    </source>
</evidence>
<dbReference type="InterPro" id="IPR030802">
    <property type="entry name" value="Permease_MalE"/>
</dbReference>
<proteinExistence type="predicted"/>
<dbReference type="OrthoDB" id="9810518at2"/>
<sequence>MNFFGWVGQSCIASFLYIIDFTCFLTQTLAVWQPHRNVFNRAVYSNLLGQLIYTGIDAIAMISFLAVLVGIGATSQLIYIMQAITGAGDLTEILARLVVSELGPLITGVILVGRSCSAIAVDLGNTKVRGEIEPLEFLGIDVADYFVVPRIICMMISQVTLALYFSILMVLSGVFFSAFIYHFSAQESLLQLLNKMTVNVVMIFMLKNLIFGLVIGALACFHGLLVENSPTQVPQQMQKAVVRSLVFLFLADGYFLLVTL</sequence>
<dbReference type="EMBL" id="LPUF01000001">
    <property type="protein sequence ID" value="OQK18154.1"/>
    <property type="molecule type" value="Genomic_DNA"/>
</dbReference>
<accession>A0A1V8M963</accession>
<keyword evidence="1" id="KW-0812">Transmembrane</keyword>
<reference evidence="2 3" key="1">
    <citation type="submission" date="2015-12" db="EMBL/GenBank/DDBJ databases">
        <authorList>
            <person name="Shamseldin A."/>
            <person name="Moawad H."/>
            <person name="Abd El-Rahim W.M."/>
            <person name="Sadowsky M.J."/>
        </authorList>
    </citation>
    <scope>NUCLEOTIDE SEQUENCE [LARGE SCALE GENOMIC DNA]</scope>
    <source>
        <strain evidence="2 3">WF1</strain>
    </source>
</reference>
<organism evidence="2 3">
    <name type="scientific">Methyloprofundus sedimenti</name>
    <dbReference type="NCBI Taxonomy" id="1420851"/>
    <lineage>
        <taxon>Bacteria</taxon>
        <taxon>Pseudomonadati</taxon>
        <taxon>Pseudomonadota</taxon>
        <taxon>Gammaproteobacteria</taxon>
        <taxon>Methylococcales</taxon>
        <taxon>Methylococcaceae</taxon>
        <taxon>Methyloprofundus</taxon>
    </lineage>
</organism>
<dbReference type="GO" id="GO:0043190">
    <property type="term" value="C:ATP-binding cassette (ABC) transporter complex"/>
    <property type="evidence" value="ECO:0007669"/>
    <property type="project" value="InterPro"/>
</dbReference>
<protein>
    <recommendedName>
        <fullName evidence="4">ABC transporter permease</fullName>
    </recommendedName>
</protein>
<evidence type="ECO:0000313" key="3">
    <source>
        <dbReference type="Proteomes" id="UP000191980"/>
    </source>
</evidence>
<dbReference type="AlphaFoldDB" id="A0A1V8M963"/>
<feature type="transmembrane region" description="Helical" evidence="1">
    <location>
        <begin position="12"/>
        <end position="32"/>
    </location>
</feature>
<dbReference type="PANTHER" id="PTHR30188:SF4">
    <property type="entry name" value="PROTEIN TRIGALACTOSYLDIACYLGLYCEROL 1, CHLOROPLASTIC"/>
    <property type="match status" value="1"/>
</dbReference>
<dbReference type="PANTHER" id="PTHR30188">
    <property type="entry name" value="ABC TRANSPORTER PERMEASE PROTEIN-RELATED"/>
    <property type="match status" value="1"/>
</dbReference>
<dbReference type="RefSeq" id="WP_080522759.1">
    <property type="nucleotide sequence ID" value="NZ_LPUF01000001.1"/>
</dbReference>
<keyword evidence="1" id="KW-1133">Transmembrane helix</keyword>
<dbReference type="Proteomes" id="UP000191980">
    <property type="component" value="Unassembled WGS sequence"/>
</dbReference>
<dbReference type="Pfam" id="PF02405">
    <property type="entry name" value="MlaE"/>
    <property type="match status" value="1"/>
</dbReference>
<keyword evidence="1" id="KW-0472">Membrane</keyword>
<keyword evidence="3" id="KW-1185">Reference proteome</keyword>
<comment type="caution">
    <text evidence="2">The sequence shown here is derived from an EMBL/GenBank/DDBJ whole genome shotgun (WGS) entry which is preliminary data.</text>
</comment>
<evidence type="ECO:0008006" key="4">
    <source>
        <dbReference type="Google" id="ProtNLM"/>
    </source>
</evidence>
<evidence type="ECO:0000313" key="2">
    <source>
        <dbReference type="EMBL" id="OQK18154.1"/>
    </source>
</evidence>
<name>A0A1V8M963_9GAMM</name>
<feature type="transmembrane region" description="Helical" evidence="1">
    <location>
        <begin position="52"/>
        <end position="73"/>
    </location>
</feature>
<dbReference type="STRING" id="1420851.AU255_10045"/>
<feature type="transmembrane region" description="Helical" evidence="1">
    <location>
        <begin position="196"/>
        <end position="219"/>
    </location>
</feature>